<evidence type="ECO:0000256" key="1">
    <source>
        <dbReference type="ARBA" id="ARBA00004370"/>
    </source>
</evidence>
<evidence type="ECO:0000256" key="3">
    <source>
        <dbReference type="ARBA" id="ARBA00022989"/>
    </source>
</evidence>
<organism evidence="6 7">
    <name type="scientific">Ferruginivarius sediminum</name>
    <dbReference type="NCBI Taxonomy" id="2661937"/>
    <lineage>
        <taxon>Bacteria</taxon>
        <taxon>Pseudomonadati</taxon>
        <taxon>Pseudomonadota</taxon>
        <taxon>Alphaproteobacteria</taxon>
        <taxon>Rhodospirillales</taxon>
        <taxon>Rhodospirillaceae</taxon>
        <taxon>Ferruginivarius</taxon>
    </lineage>
</organism>
<feature type="transmembrane region" description="Helical" evidence="5">
    <location>
        <begin position="116"/>
        <end position="138"/>
    </location>
</feature>
<dbReference type="InterPro" id="IPR001129">
    <property type="entry name" value="Membr-assoc_MAPEG"/>
</dbReference>
<comment type="subcellular location">
    <subcellularLocation>
        <location evidence="1">Membrane</location>
    </subcellularLocation>
</comment>
<dbReference type="EMBL" id="QPMH01000017">
    <property type="protein sequence ID" value="RDD60977.1"/>
    <property type="molecule type" value="Genomic_DNA"/>
</dbReference>
<proteinExistence type="predicted"/>
<keyword evidence="4 5" id="KW-0472">Membrane</keyword>
<feature type="transmembrane region" description="Helical" evidence="5">
    <location>
        <begin position="15"/>
        <end position="36"/>
    </location>
</feature>
<sequence length="170" mass="17792">MASMDWLTPDRRKSLGGGILGMSVAIVLILALPGLLPTPSRETAVAAALLAPALTVFGLTLAVSAGRFGGRRFDPLTDQESRYIAVSQRSLTNSVEQGLVFALAASALAWTAGPEWLSVVPALALTFVVARLAFWLGYLKGPFIRPPGMAGTLITNLVTVALAVWQAFGG</sequence>
<dbReference type="AlphaFoldDB" id="A0A369T9X6"/>
<keyword evidence="7" id="KW-1185">Reference proteome</keyword>
<evidence type="ECO:0000313" key="7">
    <source>
        <dbReference type="Proteomes" id="UP000253941"/>
    </source>
</evidence>
<keyword evidence="3 5" id="KW-1133">Transmembrane helix</keyword>
<dbReference type="GO" id="GO:0005765">
    <property type="term" value="C:lysosomal membrane"/>
    <property type="evidence" value="ECO:0007669"/>
    <property type="project" value="TreeGrafter"/>
</dbReference>
<evidence type="ECO:0000256" key="2">
    <source>
        <dbReference type="ARBA" id="ARBA00022692"/>
    </source>
</evidence>
<accession>A0A369T9X6</accession>
<evidence type="ECO:0000256" key="4">
    <source>
        <dbReference type="ARBA" id="ARBA00023136"/>
    </source>
</evidence>
<dbReference type="Pfam" id="PF01124">
    <property type="entry name" value="MAPEG"/>
    <property type="match status" value="1"/>
</dbReference>
<dbReference type="GO" id="GO:0045055">
    <property type="term" value="P:regulated exocytosis"/>
    <property type="evidence" value="ECO:0007669"/>
    <property type="project" value="TreeGrafter"/>
</dbReference>
<dbReference type="SUPFAM" id="SSF161084">
    <property type="entry name" value="MAPEG domain-like"/>
    <property type="match status" value="1"/>
</dbReference>
<dbReference type="Gene3D" id="1.20.120.550">
    <property type="entry name" value="Membrane associated eicosanoid/glutathione metabolism-like domain"/>
    <property type="match status" value="1"/>
</dbReference>
<dbReference type="Proteomes" id="UP000253941">
    <property type="component" value="Unassembled WGS sequence"/>
</dbReference>
<gene>
    <name evidence="6" type="ORF">DRB17_15430</name>
</gene>
<dbReference type="InterPro" id="IPR023352">
    <property type="entry name" value="MAPEG-like_dom_sf"/>
</dbReference>
<reference evidence="6 7" key="1">
    <citation type="submission" date="2018-07" db="EMBL/GenBank/DDBJ databases">
        <title>Venubactetium sediminum gen. nov., sp. nov., isolated from a marine solar saltern.</title>
        <authorList>
            <person name="Wang S."/>
        </authorList>
    </citation>
    <scope>NUCLEOTIDE SEQUENCE [LARGE SCALE GENOMIC DNA]</scope>
    <source>
        <strain evidence="6 7">WD2A32</strain>
    </source>
</reference>
<keyword evidence="2 5" id="KW-0812">Transmembrane</keyword>
<protein>
    <submittedName>
        <fullName evidence="6">MAPEG family protein</fullName>
    </submittedName>
</protein>
<comment type="caution">
    <text evidence="6">The sequence shown here is derived from an EMBL/GenBank/DDBJ whole genome shotgun (WGS) entry which is preliminary data.</text>
</comment>
<feature type="transmembrane region" description="Helical" evidence="5">
    <location>
        <begin position="48"/>
        <end position="70"/>
    </location>
</feature>
<dbReference type="PANTHER" id="PTHR31004:SF1">
    <property type="entry name" value="TRANSMEMBRANE PROTEIN 79"/>
    <property type="match status" value="1"/>
</dbReference>
<dbReference type="RefSeq" id="WP_114583116.1">
    <property type="nucleotide sequence ID" value="NZ_QPMH01000017.1"/>
</dbReference>
<evidence type="ECO:0000313" key="6">
    <source>
        <dbReference type="EMBL" id="RDD60977.1"/>
    </source>
</evidence>
<name>A0A369T9X6_9PROT</name>
<dbReference type="PANTHER" id="PTHR31004">
    <property type="entry name" value="TRANSMEMBRANE PROTEIN 79"/>
    <property type="match status" value="1"/>
</dbReference>
<feature type="transmembrane region" description="Helical" evidence="5">
    <location>
        <begin position="150"/>
        <end position="168"/>
    </location>
</feature>
<evidence type="ECO:0000256" key="5">
    <source>
        <dbReference type="SAM" id="Phobius"/>
    </source>
</evidence>